<reference evidence="2" key="1">
    <citation type="journal article" date="2018" name="Virus Genes">
        <title>Genomic characterisation of Cuiaba and Charleville viruses: arboviruses (family Rhabdoviridae, genus Sripuvirus) infecting reptiles and amphibians.</title>
        <authorList>
            <person name="Vasilakis N."/>
            <person name="Tesh R.B."/>
            <person name="Widen S.G."/>
            <person name="Mirchandani D."/>
            <person name="Walker P.J."/>
        </authorList>
    </citation>
    <scope>NUCLEOTIDE SEQUENCE [LARGE SCALE GENOMIC DNA]</scope>
    <source>
        <strain evidence="2">BeAn 227841</strain>
    </source>
</reference>
<sequence>MEKTGQKPVSGQLSVQKLIDQGKWEPRPPLNPAKRCTKVEDLSSWPDITSKTCSLFKHPLSFDQGPDAKRGKKADCIQIRSPVFVAKTIAQGDNQLCMIPR</sequence>
<evidence type="ECO:0000256" key="1">
    <source>
        <dbReference type="SAM" id="MobiDB-lite"/>
    </source>
</evidence>
<proteinExistence type="predicted"/>
<dbReference type="Proteomes" id="UP000501998">
    <property type="component" value="Segment"/>
</dbReference>
<dbReference type="EMBL" id="MH899110">
    <property type="protein sequence ID" value="AZL49343.1"/>
    <property type="molecule type" value="Viral_cRNA"/>
</dbReference>
<feature type="region of interest" description="Disordered" evidence="1">
    <location>
        <begin position="1"/>
        <end position="33"/>
    </location>
</feature>
<evidence type="ECO:0000313" key="2">
    <source>
        <dbReference type="EMBL" id="AZL49343.1"/>
    </source>
</evidence>
<protein>
    <submittedName>
        <fullName evidence="2">U1</fullName>
    </submittedName>
</protein>
<keyword evidence="3" id="KW-1185">Reference proteome</keyword>
<gene>
    <name evidence="2" type="primary">U1</name>
</gene>
<evidence type="ECO:0000313" key="3">
    <source>
        <dbReference type="Proteomes" id="UP000501998"/>
    </source>
</evidence>
<organism evidence="2">
    <name type="scientific">Cuiaba virus</name>
    <dbReference type="NCBI Taxonomy" id="2495751"/>
    <lineage>
        <taxon>Viruses</taxon>
        <taxon>Riboviria</taxon>
        <taxon>Orthornavirae</taxon>
        <taxon>Negarnaviricota</taxon>
        <taxon>Haploviricotina</taxon>
        <taxon>Monjiviricetes</taxon>
        <taxon>Mononegavirales</taxon>
        <taxon>Rhabdoviridae</taxon>
        <taxon>Alpharhabdovirinae</taxon>
        <taxon>Sripuvirus</taxon>
        <taxon>Sripuvirus cuiaba</taxon>
    </lineage>
</organism>
<dbReference type="GeneID" id="65102431"/>
<dbReference type="KEGG" id="vg:65102431"/>
<dbReference type="RefSeq" id="YP_010087179.1">
    <property type="nucleotide sequence ID" value="NC_055509.1"/>
</dbReference>
<accession>A0A3S8TMP8</accession>
<name>A0A3S8TMP8_9RHAB</name>